<feature type="coiled-coil region" evidence="1">
    <location>
        <begin position="35"/>
        <end position="245"/>
    </location>
</feature>
<accession>A0A2H4UW06</accession>
<protein>
    <submittedName>
        <fullName evidence="2">Chromosome segregation ATPase</fullName>
    </submittedName>
</protein>
<name>A0A2H4UW06_9VIRU</name>
<sequence length="394" mass="45880">MTDNSVMNNAQQWVCETINKMTHYEHNIINLHHEKDALQQYNNLLSQEKDTLQHENNTLKCTNNLLQQKNDTLQHEKNLLQHEKEILVQENNVLQRKKDALQQEKDTLSHEKNTSLKEKDSFHEAFSVLKNLSCAVLKSEDTLQKEKDSIQQEKKNLQSENDTLLREIEILQKEKDDILKDYEELKESISKPVKKLDDEYIILLPDKTNNTNEFIAEINSLKNKIEECQKEKDILFEQIRAANAKLNSHHSNNLELMIAEIERLLQIIHSASTVSKTQFAKIISDSSIQQTPRFLTTPRTQNLFTSRSQQMFTETQPSNHLLICEIDRFVQIIESAFIVTQSQIQKIINDTHPIQHPIQHSSQHFTQNVQYNGQYNVPLLNLSQVASAPPQQLY</sequence>
<gene>
    <name evidence="2" type="ORF">BMW23_1067</name>
</gene>
<keyword evidence="1" id="KW-0175">Coiled coil</keyword>
<dbReference type="Gene3D" id="1.20.5.1000">
    <property type="entry name" value="arf6 gtpase in complex with a specific effector, jip4"/>
    <property type="match status" value="1"/>
</dbReference>
<evidence type="ECO:0000313" key="2">
    <source>
        <dbReference type="EMBL" id="ATZ81111.1"/>
    </source>
</evidence>
<dbReference type="Proteomes" id="UP000240325">
    <property type="component" value="Segment"/>
</dbReference>
<reference evidence="2" key="1">
    <citation type="journal article" date="2017" name="Elife">
        <title>The kinetoplastid-infecting Bodo saltans virus (BsV), a window into the most abundant giant viruses in the sea.</title>
        <authorList>
            <person name="Deeg C.M."/>
            <person name="Chow C.-E.T."/>
            <person name="Suttle C.A."/>
        </authorList>
    </citation>
    <scope>NUCLEOTIDE SEQUENCE</scope>
    <source>
        <strain evidence="2">NG1</strain>
    </source>
</reference>
<organism evidence="2">
    <name type="scientific">Bodo saltans virus</name>
    <dbReference type="NCBI Taxonomy" id="2024608"/>
    <lineage>
        <taxon>Viruses</taxon>
        <taxon>Varidnaviria</taxon>
        <taxon>Bamfordvirae</taxon>
        <taxon>Nucleocytoviricota</taxon>
        <taxon>Megaviricetes</taxon>
        <taxon>Imitervirales</taxon>
        <taxon>Mimiviridae</taxon>
        <taxon>Klosneuvirinae</taxon>
        <taxon>Theiavirus</taxon>
        <taxon>Theiavirus salishense</taxon>
    </lineage>
</organism>
<evidence type="ECO:0000256" key="1">
    <source>
        <dbReference type="SAM" id="Coils"/>
    </source>
</evidence>
<dbReference type="EMBL" id="MF782455">
    <property type="protein sequence ID" value="ATZ81111.1"/>
    <property type="molecule type" value="Genomic_DNA"/>
</dbReference>
<evidence type="ECO:0000313" key="3">
    <source>
        <dbReference type="Proteomes" id="UP000240325"/>
    </source>
</evidence>
<proteinExistence type="predicted"/>
<keyword evidence="3" id="KW-1185">Reference proteome</keyword>